<protein>
    <submittedName>
        <fullName evidence="2">Uncharacterized protein</fullName>
    </submittedName>
</protein>
<evidence type="ECO:0000313" key="3">
    <source>
        <dbReference type="Proteomes" id="UP000004508"/>
    </source>
</evidence>
<accession>D6TCU5</accession>
<dbReference type="InParanoid" id="D6TCU5"/>
<organism evidence="2 3">
    <name type="scientific">Ktedonobacter racemifer DSM 44963</name>
    <dbReference type="NCBI Taxonomy" id="485913"/>
    <lineage>
        <taxon>Bacteria</taxon>
        <taxon>Bacillati</taxon>
        <taxon>Chloroflexota</taxon>
        <taxon>Ktedonobacteria</taxon>
        <taxon>Ktedonobacterales</taxon>
        <taxon>Ktedonobacteraceae</taxon>
        <taxon>Ktedonobacter</taxon>
    </lineage>
</organism>
<name>D6TCU5_KTERA</name>
<feature type="region of interest" description="Disordered" evidence="1">
    <location>
        <begin position="1"/>
        <end position="31"/>
    </location>
</feature>
<comment type="caution">
    <text evidence="2">The sequence shown here is derived from an EMBL/GenBank/DDBJ whole genome shotgun (WGS) entry which is preliminary data.</text>
</comment>
<dbReference type="EMBL" id="ADVG01000001">
    <property type="protein sequence ID" value="EFH88209.1"/>
    <property type="molecule type" value="Genomic_DNA"/>
</dbReference>
<reference evidence="2 3" key="1">
    <citation type="journal article" date="2011" name="Stand. Genomic Sci.">
        <title>Non-contiguous finished genome sequence and contextual data of the filamentous soil bacterium Ktedonobacter racemifer type strain (SOSP1-21).</title>
        <authorList>
            <person name="Chang Y.J."/>
            <person name="Land M."/>
            <person name="Hauser L."/>
            <person name="Chertkov O."/>
            <person name="Del Rio T.G."/>
            <person name="Nolan M."/>
            <person name="Copeland A."/>
            <person name="Tice H."/>
            <person name="Cheng J.F."/>
            <person name="Lucas S."/>
            <person name="Han C."/>
            <person name="Goodwin L."/>
            <person name="Pitluck S."/>
            <person name="Ivanova N."/>
            <person name="Ovchinikova G."/>
            <person name="Pati A."/>
            <person name="Chen A."/>
            <person name="Palaniappan K."/>
            <person name="Mavromatis K."/>
            <person name="Liolios K."/>
            <person name="Brettin T."/>
            <person name="Fiebig A."/>
            <person name="Rohde M."/>
            <person name="Abt B."/>
            <person name="Goker M."/>
            <person name="Detter J.C."/>
            <person name="Woyke T."/>
            <person name="Bristow J."/>
            <person name="Eisen J.A."/>
            <person name="Markowitz V."/>
            <person name="Hugenholtz P."/>
            <person name="Kyrpides N.C."/>
            <person name="Klenk H.P."/>
            <person name="Lapidus A."/>
        </authorList>
    </citation>
    <scope>NUCLEOTIDE SEQUENCE [LARGE SCALE GENOMIC DNA]</scope>
    <source>
        <strain evidence="3">DSM 44963</strain>
    </source>
</reference>
<dbReference type="AlphaFoldDB" id="D6TCU5"/>
<dbReference type="STRING" id="485913.Krac_9622"/>
<dbReference type="Proteomes" id="UP000004508">
    <property type="component" value="Unassembled WGS sequence"/>
</dbReference>
<evidence type="ECO:0000313" key="2">
    <source>
        <dbReference type="EMBL" id="EFH88209.1"/>
    </source>
</evidence>
<evidence type="ECO:0000256" key="1">
    <source>
        <dbReference type="SAM" id="MobiDB-lite"/>
    </source>
</evidence>
<keyword evidence="3" id="KW-1185">Reference proteome</keyword>
<proteinExistence type="predicted"/>
<sequence>MQISPVQCWDLQREDDGSQSGAARPDENNGCAFRDKINDETAMYAPIIQIVKSIQMTSFILPYGDVYFSRGWTILKLWEEHQIFYEDLPSGWYL</sequence>
<gene>
    <name evidence="2" type="ORF">Krac_9622</name>
</gene>